<dbReference type="Gene3D" id="3.55.50.30">
    <property type="match status" value="1"/>
</dbReference>
<evidence type="ECO:0000259" key="1">
    <source>
        <dbReference type="Pfam" id="PF04773"/>
    </source>
</evidence>
<accession>A0A1R4FPC8</accession>
<proteinExistence type="predicted"/>
<dbReference type="AlphaFoldDB" id="A0A1R4FPC8"/>
<sequence>MEAAIAWFVRLHDDPADSSLHASFEAWRDADPRHARAYERLQRLWGASAHLPSLADSKPAMDRRTLLRGAVGLGGTAAVALVCGRLALGPHPFADYATRPGETARVTLADGSSVELSTATAIDVDFSAGRRRLRLLGGEAWFQPAMADIRPFVVEAAGGWIAAGEGAFAAAMEADGARVAVTAKTARVGVGHAAATVQEGYGLSYGRAGLQRPRLLSEESLAWRDGRLVFVNEPLRRVAAALDRWTGGRTLIWDDALAARPVTLITQTAQAAWALERLAQAAPMRIRRGGTLLTIVTSN</sequence>
<dbReference type="Proteomes" id="UP000195766">
    <property type="component" value="Unassembled WGS sequence"/>
</dbReference>
<dbReference type="EMBL" id="FUIE01000034">
    <property type="protein sequence ID" value="SJM57673.1"/>
    <property type="molecule type" value="Genomic_DNA"/>
</dbReference>
<dbReference type="Gene3D" id="2.60.120.1440">
    <property type="match status" value="1"/>
</dbReference>
<reference evidence="3 4" key="1">
    <citation type="submission" date="2017-02" db="EMBL/GenBank/DDBJ databases">
        <authorList>
            <person name="Peterson S.W."/>
        </authorList>
    </citation>
    <scope>NUCLEOTIDE SEQUENCE [LARGE SCALE GENOMIC DNA]</scope>
    <source>
        <strain evidence="3 4">3F5N</strain>
    </source>
</reference>
<dbReference type="InterPro" id="IPR006860">
    <property type="entry name" value="FecR"/>
</dbReference>
<dbReference type="PIRSF" id="PIRSF018266">
    <property type="entry name" value="FecR"/>
    <property type="match status" value="1"/>
</dbReference>
<evidence type="ECO:0000313" key="4">
    <source>
        <dbReference type="Proteomes" id="UP000195766"/>
    </source>
</evidence>
<dbReference type="GO" id="GO:0016989">
    <property type="term" value="F:sigma factor antagonist activity"/>
    <property type="evidence" value="ECO:0007669"/>
    <property type="project" value="TreeGrafter"/>
</dbReference>
<organism evidence="3 4">
    <name type="scientific">Brevundimonas diminuta 3F5N</name>
    <dbReference type="NCBI Taxonomy" id="1255603"/>
    <lineage>
        <taxon>Bacteria</taxon>
        <taxon>Pseudomonadati</taxon>
        <taxon>Pseudomonadota</taxon>
        <taxon>Alphaproteobacteria</taxon>
        <taxon>Caulobacterales</taxon>
        <taxon>Caulobacteraceae</taxon>
        <taxon>Brevundimonas</taxon>
    </lineage>
</organism>
<dbReference type="Pfam" id="PF04773">
    <property type="entry name" value="FecR"/>
    <property type="match status" value="1"/>
</dbReference>
<dbReference type="Pfam" id="PF16220">
    <property type="entry name" value="DUF4880"/>
    <property type="match status" value="1"/>
</dbReference>
<name>A0A1R4FPC8_BREDI</name>
<dbReference type="InterPro" id="IPR012373">
    <property type="entry name" value="Ferrdict_sens_TM"/>
</dbReference>
<protein>
    <submittedName>
        <fullName evidence="3">Iron siderophore sensor protein</fullName>
    </submittedName>
</protein>
<evidence type="ECO:0000313" key="3">
    <source>
        <dbReference type="EMBL" id="SJM57673.1"/>
    </source>
</evidence>
<feature type="domain" description="FecR protein" evidence="1">
    <location>
        <begin position="95"/>
        <end position="182"/>
    </location>
</feature>
<feature type="domain" description="FecR N-terminal" evidence="2">
    <location>
        <begin position="2"/>
        <end position="44"/>
    </location>
</feature>
<dbReference type="PANTHER" id="PTHR30273">
    <property type="entry name" value="PERIPLASMIC SIGNAL SENSOR AND SIGMA FACTOR ACTIVATOR FECR-RELATED"/>
    <property type="match status" value="1"/>
</dbReference>
<dbReference type="InterPro" id="IPR032623">
    <property type="entry name" value="FecR_N"/>
</dbReference>
<evidence type="ECO:0000259" key="2">
    <source>
        <dbReference type="Pfam" id="PF16220"/>
    </source>
</evidence>
<gene>
    <name evidence="3" type="ORF">FM111_06030</name>
</gene>
<dbReference type="PANTHER" id="PTHR30273:SF2">
    <property type="entry name" value="PROTEIN FECR"/>
    <property type="match status" value="1"/>
</dbReference>